<reference evidence="2" key="1">
    <citation type="submission" date="2020-03" db="EMBL/GenBank/DDBJ databases">
        <title>The deep terrestrial virosphere.</title>
        <authorList>
            <person name="Holmfeldt K."/>
            <person name="Nilsson E."/>
            <person name="Simone D."/>
            <person name="Lopez-Fernandez M."/>
            <person name="Wu X."/>
            <person name="de Brujin I."/>
            <person name="Lundin D."/>
            <person name="Andersson A."/>
            <person name="Bertilsson S."/>
            <person name="Dopson M."/>
        </authorList>
    </citation>
    <scope>NUCLEOTIDE SEQUENCE</scope>
    <source>
        <strain evidence="1">MM415A06595</strain>
        <strain evidence="2">MM415B03027</strain>
    </source>
</reference>
<dbReference type="EMBL" id="MT142691">
    <property type="protein sequence ID" value="QJA87241.1"/>
    <property type="molecule type" value="Genomic_DNA"/>
</dbReference>
<evidence type="ECO:0000313" key="2">
    <source>
        <dbReference type="EMBL" id="QJA87241.1"/>
    </source>
</evidence>
<protein>
    <submittedName>
        <fullName evidence="2">Uncharacterized protein</fullName>
    </submittedName>
</protein>
<sequence>MSSAKGSDIVAILIDKGHITTPEDARKAWQHLVMVSLVESACEAVVKAAEAFGEAVGEQWGGPMWRRKR</sequence>
<evidence type="ECO:0000313" key="1">
    <source>
        <dbReference type="EMBL" id="QJA68457.1"/>
    </source>
</evidence>
<accession>A0A6M3L0G1</accession>
<dbReference type="EMBL" id="MT141619">
    <property type="protein sequence ID" value="QJA68457.1"/>
    <property type="molecule type" value="Genomic_DNA"/>
</dbReference>
<name>A0A6M3L0G1_9ZZZZ</name>
<dbReference type="AlphaFoldDB" id="A0A6M3L0G1"/>
<organism evidence="2">
    <name type="scientific">viral metagenome</name>
    <dbReference type="NCBI Taxonomy" id="1070528"/>
    <lineage>
        <taxon>unclassified sequences</taxon>
        <taxon>metagenomes</taxon>
        <taxon>organismal metagenomes</taxon>
    </lineage>
</organism>
<gene>
    <name evidence="1" type="ORF">MM415A06595_0003</name>
    <name evidence="2" type="ORF">MM415B03027_0009</name>
</gene>
<proteinExistence type="predicted"/>